<accession>A0AAV7PLZ8</accession>
<gene>
    <name evidence="1" type="ORF">NDU88_007634</name>
</gene>
<comment type="caution">
    <text evidence="1">The sequence shown here is derived from an EMBL/GenBank/DDBJ whole genome shotgun (WGS) entry which is preliminary data.</text>
</comment>
<dbReference type="Proteomes" id="UP001066276">
    <property type="component" value="Chromosome 7"/>
</dbReference>
<evidence type="ECO:0000313" key="2">
    <source>
        <dbReference type="Proteomes" id="UP001066276"/>
    </source>
</evidence>
<name>A0AAV7PLZ8_PLEWA</name>
<sequence>MIRLKSSDSRACGAALRYAAQLRPLGLPLVSTVLQRSGLSPPSHLRASRRRSRSLLICGSHSAIMGEPRWADYNFADAARISSEPLCILQISAGHQKQGNCRAQCEDL</sequence>
<keyword evidence="2" id="KW-1185">Reference proteome</keyword>
<dbReference type="AlphaFoldDB" id="A0AAV7PLZ8"/>
<dbReference type="EMBL" id="JANPWB010000011">
    <property type="protein sequence ID" value="KAJ1129263.1"/>
    <property type="molecule type" value="Genomic_DNA"/>
</dbReference>
<protein>
    <submittedName>
        <fullName evidence="1">Uncharacterized protein</fullName>
    </submittedName>
</protein>
<evidence type="ECO:0000313" key="1">
    <source>
        <dbReference type="EMBL" id="KAJ1129263.1"/>
    </source>
</evidence>
<proteinExistence type="predicted"/>
<reference evidence="1" key="1">
    <citation type="journal article" date="2022" name="bioRxiv">
        <title>Sequencing and chromosome-scale assembly of the giantPleurodeles waltlgenome.</title>
        <authorList>
            <person name="Brown T."/>
            <person name="Elewa A."/>
            <person name="Iarovenko S."/>
            <person name="Subramanian E."/>
            <person name="Araus A.J."/>
            <person name="Petzold A."/>
            <person name="Susuki M."/>
            <person name="Suzuki K.-i.T."/>
            <person name="Hayashi T."/>
            <person name="Toyoda A."/>
            <person name="Oliveira C."/>
            <person name="Osipova E."/>
            <person name="Leigh N.D."/>
            <person name="Simon A."/>
            <person name="Yun M.H."/>
        </authorList>
    </citation>
    <scope>NUCLEOTIDE SEQUENCE</scope>
    <source>
        <strain evidence="1">20211129_DDA</strain>
        <tissue evidence="1">Liver</tissue>
    </source>
</reference>
<organism evidence="1 2">
    <name type="scientific">Pleurodeles waltl</name>
    <name type="common">Iberian ribbed newt</name>
    <dbReference type="NCBI Taxonomy" id="8319"/>
    <lineage>
        <taxon>Eukaryota</taxon>
        <taxon>Metazoa</taxon>
        <taxon>Chordata</taxon>
        <taxon>Craniata</taxon>
        <taxon>Vertebrata</taxon>
        <taxon>Euteleostomi</taxon>
        <taxon>Amphibia</taxon>
        <taxon>Batrachia</taxon>
        <taxon>Caudata</taxon>
        <taxon>Salamandroidea</taxon>
        <taxon>Salamandridae</taxon>
        <taxon>Pleurodelinae</taxon>
        <taxon>Pleurodeles</taxon>
    </lineage>
</organism>